<dbReference type="SUPFAM" id="SSF53187">
    <property type="entry name" value="Zn-dependent exopeptidases"/>
    <property type="match status" value="1"/>
</dbReference>
<dbReference type="GO" id="GO:0046657">
    <property type="term" value="P:folic acid catabolic process"/>
    <property type="evidence" value="ECO:0007669"/>
    <property type="project" value="TreeGrafter"/>
</dbReference>
<dbReference type="PANTHER" id="PTHR30575:SF3">
    <property type="entry name" value="PEPTIDASE M20 DIMERISATION DOMAIN-CONTAINING PROTEIN"/>
    <property type="match status" value="1"/>
</dbReference>
<protein>
    <submittedName>
        <fullName evidence="3">Indole-3-acetyl-aspartic acid hydrolase</fullName>
    </submittedName>
</protein>
<gene>
    <name evidence="3" type="primary">iaaH_1</name>
    <name evidence="3" type="ORF">BN1048_01101</name>
</gene>
<feature type="binding site" evidence="1">
    <location>
        <position position="398"/>
    </location>
    <ligand>
        <name>Mn(2+)</name>
        <dbReference type="ChEBI" id="CHEBI:29035"/>
        <label>2</label>
    </ligand>
</feature>
<dbReference type="RefSeq" id="WP_035809246.1">
    <property type="nucleotide sequence ID" value="NZ_CCSE01000001.1"/>
</dbReference>
<organism evidence="3 4">
    <name type="scientific">Jeotgalicoccus saudimassiliensis</name>
    <dbReference type="NCBI Taxonomy" id="1461582"/>
    <lineage>
        <taxon>Bacteria</taxon>
        <taxon>Bacillati</taxon>
        <taxon>Bacillota</taxon>
        <taxon>Bacilli</taxon>
        <taxon>Bacillales</taxon>
        <taxon>Staphylococcaceae</taxon>
        <taxon>Jeotgalicoccus</taxon>
    </lineage>
</organism>
<feature type="binding site" evidence="1">
    <location>
        <position position="141"/>
    </location>
    <ligand>
        <name>Mn(2+)</name>
        <dbReference type="ChEBI" id="CHEBI:29035"/>
        <label>2</label>
    </ligand>
</feature>
<keyword evidence="4" id="KW-1185">Reference proteome</keyword>
<evidence type="ECO:0000313" key="3">
    <source>
        <dbReference type="EMBL" id="CEA00829.1"/>
    </source>
</evidence>
<dbReference type="InterPro" id="IPR052030">
    <property type="entry name" value="Peptidase_M20/M20A_hydrolases"/>
</dbReference>
<dbReference type="GO" id="GO:0016805">
    <property type="term" value="F:dipeptidase activity"/>
    <property type="evidence" value="ECO:0007669"/>
    <property type="project" value="TreeGrafter"/>
</dbReference>
<dbReference type="OrthoDB" id="2985724at2"/>
<dbReference type="Pfam" id="PF07687">
    <property type="entry name" value="M20_dimer"/>
    <property type="match status" value="1"/>
</dbReference>
<dbReference type="SUPFAM" id="SSF55031">
    <property type="entry name" value="Bacterial exopeptidase dimerisation domain"/>
    <property type="match status" value="1"/>
</dbReference>
<evidence type="ECO:0000256" key="1">
    <source>
        <dbReference type="PIRSR" id="PIRSR005962-1"/>
    </source>
</evidence>
<dbReference type="eggNOG" id="COG1473">
    <property type="taxonomic scope" value="Bacteria"/>
</dbReference>
<keyword evidence="1" id="KW-0479">Metal-binding</keyword>
<dbReference type="Proteomes" id="UP000044136">
    <property type="component" value="Unassembled WGS sequence"/>
</dbReference>
<evidence type="ECO:0000313" key="4">
    <source>
        <dbReference type="Proteomes" id="UP000044136"/>
    </source>
</evidence>
<dbReference type="GO" id="GO:0046872">
    <property type="term" value="F:metal ion binding"/>
    <property type="evidence" value="ECO:0007669"/>
    <property type="project" value="UniProtKB-KW"/>
</dbReference>
<dbReference type="InterPro" id="IPR011650">
    <property type="entry name" value="Peptidase_M20_dimer"/>
</dbReference>
<dbReference type="Pfam" id="PF01546">
    <property type="entry name" value="Peptidase_M20"/>
    <property type="match status" value="1"/>
</dbReference>
<keyword evidence="3" id="KW-0378">Hydrolase</keyword>
<dbReference type="GO" id="GO:0005737">
    <property type="term" value="C:cytoplasm"/>
    <property type="evidence" value="ECO:0007669"/>
    <property type="project" value="TreeGrafter"/>
</dbReference>
<feature type="domain" description="Peptidase M20 dimerisation" evidence="2">
    <location>
        <begin position="224"/>
        <end position="309"/>
    </location>
</feature>
<dbReference type="GO" id="GO:0071713">
    <property type="term" value="F:para-aminobenzoyl-glutamate hydrolase activity"/>
    <property type="evidence" value="ECO:0007669"/>
    <property type="project" value="TreeGrafter"/>
</dbReference>
<evidence type="ECO:0000259" key="2">
    <source>
        <dbReference type="Pfam" id="PF07687"/>
    </source>
</evidence>
<comment type="cofactor">
    <cofactor evidence="1">
        <name>Mn(2+)</name>
        <dbReference type="ChEBI" id="CHEBI:29035"/>
    </cofactor>
    <text evidence="1">The Mn(2+) ion enhances activity.</text>
</comment>
<reference evidence="3 4" key="1">
    <citation type="submission" date="2014-07" db="EMBL/GenBank/DDBJ databases">
        <authorList>
            <person name="Urmite Genomes Urmite Genomes"/>
        </authorList>
    </citation>
    <scope>NUCLEOTIDE SEQUENCE [LARGE SCALE GENOMIC DNA]</scope>
    <source>
        <strain evidence="3 4">13MG44_air</strain>
    </source>
</reference>
<keyword evidence="1" id="KW-0464">Manganese</keyword>
<dbReference type="PIRSF" id="PIRSF005962">
    <property type="entry name" value="Pept_M20D_amidohydro"/>
    <property type="match status" value="1"/>
</dbReference>
<dbReference type="HOGENOM" id="CLU_023257_2_1_9"/>
<name>A0A078M3L7_9STAP</name>
<dbReference type="EMBL" id="CCSE01000001">
    <property type="protein sequence ID" value="CEA00829.1"/>
    <property type="molecule type" value="Genomic_DNA"/>
</dbReference>
<sequence length="427" mass="46864">MTTIKENLVEMRRRFHRFPEVGFTEFITTYEIYKVLKQMDYTLYLGDDVLLRSARVGVPGPEMFTKSAERAKQYGVPEEFLEQVKEGTTGVVATLDTGVPGPHFAARFDIDGLPITESTDENHVPAGEKFISLHEGEMHACGHDGHITTGLFLADYINANKASLKGRFTIIFQPAEESVRGAKSVVEKGWLDDVDYFFSGHLGIRNLPVGTVSAGTTDFLASSKFDVKFTGKSAHAGVEPDAGNNSLLAAAAAALNLNAIARHGDGSTRINVGTMRAGSGRNVIADFALMEIETRGETTELNHYMYEKAKTVIQAAADMYENDVEIIGMGEAPDAACSAELITAVKEAVKNNRLITDLKDTLPLGASEDVTMMMERVLEKNGKATYMLFPFELKYGHHHPKFDLDESVLHVAISAYIDIVNSLMKRD</sequence>
<dbReference type="InterPro" id="IPR017439">
    <property type="entry name" value="Amidohydrolase"/>
</dbReference>
<feature type="binding site" evidence="1">
    <location>
        <position position="201"/>
    </location>
    <ligand>
        <name>Mn(2+)</name>
        <dbReference type="ChEBI" id="CHEBI:29035"/>
        <label>2</label>
    </ligand>
</feature>
<dbReference type="Gene3D" id="3.40.630.10">
    <property type="entry name" value="Zn peptidases"/>
    <property type="match status" value="1"/>
</dbReference>
<proteinExistence type="predicted"/>
<dbReference type="STRING" id="1461582.BN1048_01101"/>
<dbReference type="AlphaFoldDB" id="A0A078M3L7"/>
<feature type="binding site" evidence="1">
    <location>
        <position position="143"/>
    </location>
    <ligand>
        <name>Mn(2+)</name>
        <dbReference type="ChEBI" id="CHEBI:29035"/>
        <label>2</label>
    </ligand>
</feature>
<dbReference type="NCBIfam" id="TIGR01891">
    <property type="entry name" value="amidohydrolases"/>
    <property type="match status" value="1"/>
</dbReference>
<accession>A0A078M3L7</accession>
<dbReference type="InterPro" id="IPR002933">
    <property type="entry name" value="Peptidase_M20"/>
</dbReference>
<dbReference type="PANTHER" id="PTHR30575">
    <property type="entry name" value="PEPTIDASE M20"/>
    <property type="match status" value="1"/>
</dbReference>
<feature type="binding site" evidence="1">
    <location>
        <position position="177"/>
    </location>
    <ligand>
        <name>Mn(2+)</name>
        <dbReference type="ChEBI" id="CHEBI:29035"/>
        <label>2</label>
    </ligand>
</feature>
<dbReference type="InterPro" id="IPR036264">
    <property type="entry name" value="Bact_exopeptidase_dim_dom"/>
</dbReference>